<dbReference type="AlphaFoldDB" id="A0A5J9VR34"/>
<evidence type="ECO:0000256" key="19">
    <source>
        <dbReference type="SAM" id="SignalP"/>
    </source>
</evidence>
<feature type="compositionally biased region" description="Pro residues" evidence="17">
    <location>
        <begin position="263"/>
        <end position="275"/>
    </location>
</feature>
<dbReference type="SUPFAM" id="SSF56112">
    <property type="entry name" value="Protein kinase-like (PK-like)"/>
    <property type="match status" value="1"/>
</dbReference>
<keyword evidence="23" id="KW-1185">Reference proteome</keyword>
<accession>A0A5J9VR34</accession>
<evidence type="ECO:0000259" key="21">
    <source>
        <dbReference type="PROSITE" id="PS51473"/>
    </source>
</evidence>
<feature type="chain" id="PRO_5023914291" description="non-specific serine/threonine protein kinase" evidence="19">
    <location>
        <begin position="25"/>
        <end position="635"/>
    </location>
</feature>
<evidence type="ECO:0000256" key="9">
    <source>
        <dbReference type="ARBA" id="ARBA00022777"/>
    </source>
</evidence>
<keyword evidence="6 19" id="KW-0732">Signal</keyword>
<dbReference type="InterPro" id="IPR008271">
    <property type="entry name" value="Ser/Thr_kinase_AS"/>
</dbReference>
<evidence type="ECO:0000256" key="12">
    <source>
        <dbReference type="ARBA" id="ARBA00023136"/>
    </source>
</evidence>
<feature type="region of interest" description="Disordered" evidence="17">
    <location>
        <begin position="262"/>
        <end position="282"/>
    </location>
</feature>
<dbReference type="GO" id="GO:0005524">
    <property type="term" value="F:ATP binding"/>
    <property type="evidence" value="ECO:0007669"/>
    <property type="project" value="UniProtKB-UniRule"/>
</dbReference>
<dbReference type="Gene3D" id="3.30.200.20">
    <property type="entry name" value="Phosphorylase Kinase, domain 1"/>
    <property type="match status" value="1"/>
</dbReference>
<evidence type="ECO:0000259" key="20">
    <source>
        <dbReference type="PROSITE" id="PS50011"/>
    </source>
</evidence>
<dbReference type="FunFam" id="1.10.510.10:FF:001023">
    <property type="entry name" value="Os07g0541700 protein"/>
    <property type="match status" value="1"/>
</dbReference>
<evidence type="ECO:0000256" key="18">
    <source>
        <dbReference type="SAM" id="Phobius"/>
    </source>
</evidence>
<dbReference type="Pfam" id="PF07714">
    <property type="entry name" value="PK_Tyr_Ser-Thr"/>
    <property type="match status" value="1"/>
</dbReference>
<evidence type="ECO:0000256" key="14">
    <source>
        <dbReference type="ARBA" id="ARBA00047899"/>
    </source>
</evidence>
<proteinExistence type="predicted"/>
<dbReference type="EMBL" id="RWGY01000007">
    <property type="protein sequence ID" value="TVU38643.1"/>
    <property type="molecule type" value="Genomic_DNA"/>
</dbReference>
<dbReference type="PROSITE" id="PS51473">
    <property type="entry name" value="GNK2"/>
    <property type="match status" value="2"/>
</dbReference>
<dbReference type="PANTHER" id="PTHR27002">
    <property type="entry name" value="RECEPTOR-LIKE SERINE/THREONINE-PROTEIN KINASE SD1-8"/>
    <property type="match status" value="1"/>
</dbReference>
<feature type="domain" description="Gnk2-homologous" evidence="21">
    <location>
        <begin position="23"/>
        <end position="127"/>
    </location>
</feature>
<evidence type="ECO:0000313" key="22">
    <source>
        <dbReference type="EMBL" id="TVU38643.1"/>
    </source>
</evidence>
<feature type="transmembrane region" description="Helical" evidence="18">
    <location>
        <begin position="286"/>
        <end position="310"/>
    </location>
</feature>
<dbReference type="PANTHER" id="PTHR27002:SF911">
    <property type="entry name" value="OS07G0538700 PROTEIN"/>
    <property type="match status" value="1"/>
</dbReference>
<feature type="domain" description="Gnk2-homologous" evidence="21">
    <location>
        <begin position="141"/>
        <end position="250"/>
    </location>
</feature>
<dbReference type="EC" id="2.7.11.1" evidence="2"/>
<dbReference type="InterPro" id="IPR038408">
    <property type="entry name" value="GNK2_sf"/>
</dbReference>
<evidence type="ECO:0000256" key="13">
    <source>
        <dbReference type="ARBA" id="ARBA00023180"/>
    </source>
</evidence>
<evidence type="ECO:0000256" key="7">
    <source>
        <dbReference type="ARBA" id="ARBA00022737"/>
    </source>
</evidence>
<comment type="subcellular location">
    <subcellularLocation>
        <location evidence="1">Membrane</location>
        <topology evidence="1">Single-pass membrane protein</topology>
    </subcellularLocation>
</comment>
<keyword evidence="10 16" id="KW-0067">ATP-binding</keyword>
<name>A0A5J9VR34_9POAL</name>
<keyword evidence="12 18" id="KW-0472">Membrane</keyword>
<dbReference type="GO" id="GO:0004674">
    <property type="term" value="F:protein serine/threonine kinase activity"/>
    <property type="evidence" value="ECO:0007669"/>
    <property type="project" value="UniProtKB-KW"/>
</dbReference>
<keyword evidence="11 18" id="KW-1133">Transmembrane helix</keyword>
<dbReference type="Gene3D" id="3.30.430.20">
    <property type="entry name" value="Gnk2 domain, C-X8-C-X2-C motif"/>
    <property type="match status" value="2"/>
</dbReference>
<evidence type="ECO:0000256" key="6">
    <source>
        <dbReference type="ARBA" id="ARBA00022729"/>
    </source>
</evidence>
<evidence type="ECO:0000256" key="11">
    <source>
        <dbReference type="ARBA" id="ARBA00022989"/>
    </source>
</evidence>
<keyword evidence="4" id="KW-0808">Transferase</keyword>
<evidence type="ECO:0000256" key="4">
    <source>
        <dbReference type="ARBA" id="ARBA00022679"/>
    </source>
</evidence>
<keyword evidence="7" id="KW-0677">Repeat</keyword>
<dbReference type="InterPro" id="IPR017441">
    <property type="entry name" value="Protein_kinase_ATP_BS"/>
</dbReference>
<comment type="caution">
    <text evidence="22">The sequence shown here is derived from an EMBL/GenBank/DDBJ whole genome shotgun (WGS) entry which is preliminary data.</text>
</comment>
<sequence length="635" mass="69226">MLAGRYAAAVTLSLLLLLMRPAIAAPPICDTTTTYMANGTFQENLDRLAGALPVNASASPAGFATLTVGTVPNQAVGLVLCRGDANASTCAACVAAAFLEAQQSCPLDKGATILQDACNLQFAGRQFLDFLRPDQWIVQELVPSIETAVASVNAPVAWFTAAVMGIFTAMINSTVASTNSTRKYFSTAEMAFNPKIYGLAQCAPDMTPDQCRGCLGYIQTETMARHMDGQPLSNIGAVVWCMLRYSVLSPIYEGQAMLQLAAPPEPPPAATPSPATPDSGAGGKGIAAGVSSGIAGSVLLMLILSVFFYLRFRPRIKVTKKDHPLKKIGNPQCTVFDLMTLQEATEHFSEKNKLGEGGFGTVYKGILSDGEEIAVKTLLGRTGHALHQLHNEIQVLAKLQHKNLVRLLGYCSHQNDTLLVYEYIKNGSLDSILFDRSTGNALHWEQQYNIILGIAKGILYLHEDSSTRIIHRDLKTNNILLQDNMEPKIADFGLARLVGEGHTLSQTHRIRRVKTWCWMTFLQVWDHWTKGSISQMLVQSLDGYARSQAMRCIHVGLLCVQVDPDNRPDISTVVFMLTRVGMELQLPEEPAFFFTSGSPSASRPDGQRSFYDRSSLILEHGISVNGLTVTEPYPR</sequence>
<feature type="non-terminal residue" evidence="22">
    <location>
        <position position="1"/>
    </location>
</feature>
<dbReference type="InterPro" id="IPR011009">
    <property type="entry name" value="Kinase-like_dom_sf"/>
</dbReference>
<dbReference type="SMART" id="SM00220">
    <property type="entry name" value="S_TKc"/>
    <property type="match status" value="1"/>
</dbReference>
<feature type="signal peptide" evidence="19">
    <location>
        <begin position="1"/>
        <end position="24"/>
    </location>
</feature>
<dbReference type="PROSITE" id="PS00107">
    <property type="entry name" value="PROTEIN_KINASE_ATP"/>
    <property type="match status" value="1"/>
</dbReference>
<dbReference type="PROSITE" id="PS00108">
    <property type="entry name" value="PROTEIN_KINASE_ST"/>
    <property type="match status" value="1"/>
</dbReference>
<dbReference type="Gene3D" id="1.10.510.10">
    <property type="entry name" value="Transferase(Phosphotransferase) domain 1"/>
    <property type="match status" value="1"/>
</dbReference>
<evidence type="ECO:0000256" key="10">
    <source>
        <dbReference type="ARBA" id="ARBA00022840"/>
    </source>
</evidence>
<keyword evidence="3" id="KW-0723">Serine/threonine-protein kinase</keyword>
<dbReference type="InterPro" id="IPR002902">
    <property type="entry name" value="GNK2"/>
</dbReference>
<evidence type="ECO:0000256" key="2">
    <source>
        <dbReference type="ARBA" id="ARBA00012513"/>
    </source>
</evidence>
<comment type="catalytic activity">
    <reaction evidence="14">
        <text>L-threonyl-[protein] + ATP = O-phospho-L-threonyl-[protein] + ADP + H(+)</text>
        <dbReference type="Rhea" id="RHEA:46608"/>
        <dbReference type="Rhea" id="RHEA-COMP:11060"/>
        <dbReference type="Rhea" id="RHEA-COMP:11605"/>
        <dbReference type="ChEBI" id="CHEBI:15378"/>
        <dbReference type="ChEBI" id="CHEBI:30013"/>
        <dbReference type="ChEBI" id="CHEBI:30616"/>
        <dbReference type="ChEBI" id="CHEBI:61977"/>
        <dbReference type="ChEBI" id="CHEBI:456216"/>
        <dbReference type="EC" id="2.7.11.1"/>
    </reaction>
</comment>
<evidence type="ECO:0000256" key="17">
    <source>
        <dbReference type="SAM" id="MobiDB-lite"/>
    </source>
</evidence>
<dbReference type="OrthoDB" id="675736at2759"/>
<dbReference type="InterPro" id="IPR001245">
    <property type="entry name" value="Ser-Thr/Tyr_kinase_cat_dom"/>
</dbReference>
<protein>
    <recommendedName>
        <fullName evidence="2">non-specific serine/threonine protein kinase</fullName>
        <ecNumber evidence="2">2.7.11.1</ecNumber>
    </recommendedName>
</protein>
<dbReference type="PROSITE" id="PS50011">
    <property type="entry name" value="PROTEIN_KINASE_DOM"/>
    <property type="match status" value="1"/>
</dbReference>
<keyword evidence="5 18" id="KW-0812">Transmembrane</keyword>
<dbReference type="InterPro" id="IPR000719">
    <property type="entry name" value="Prot_kinase_dom"/>
</dbReference>
<keyword evidence="13" id="KW-0325">Glycoprotein</keyword>
<evidence type="ECO:0000256" key="8">
    <source>
        <dbReference type="ARBA" id="ARBA00022741"/>
    </source>
</evidence>
<organism evidence="22 23">
    <name type="scientific">Eragrostis curvula</name>
    <name type="common">weeping love grass</name>
    <dbReference type="NCBI Taxonomy" id="38414"/>
    <lineage>
        <taxon>Eukaryota</taxon>
        <taxon>Viridiplantae</taxon>
        <taxon>Streptophyta</taxon>
        <taxon>Embryophyta</taxon>
        <taxon>Tracheophyta</taxon>
        <taxon>Spermatophyta</taxon>
        <taxon>Magnoliopsida</taxon>
        <taxon>Liliopsida</taxon>
        <taxon>Poales</taxon>
        <taxon>Poaceae</taxon>
        <taxon>PACMAD clade</taxon>
        <taxon>Chloridoideae</taxon>
        <taxon>Eragrostideae</taxon>
        <taxon>Eragrostidinae</taxon>
        <taxon>Eragrostis</taxon>
    </lineage>
</organism>
<feature type="domain" description="Protein kinase" evidence="20">
    <location>
        <begin position="348"/>
        <end position="635"/>
    </location>
</feature>
<evidence type="ECO:0000313" key="23">
    <source>
        <dbReference type="Proteomes" id="UP000324897"/>
    </source>
</evidence>
<comment type="catalytic activity">
    <reaction evidence="15">
        <text>L-seryl-[protein] + ATP = O-phospho-L-seryl-[protein] + ADP + H(+)</text>
        <dbReference type="Rhea" id="RHEA:17989"/>
        <dbReference type="Rhea" id="RHEA-COMP:9863"/>
        <dbReference type="Rhea" id="RHEA-COMP:11604"/>
        <dbReference type="ChEBI" id="CHEBI:15378"/>
        <dbReference type="ChEBI" id="CHEBI:29999"/>
        <dbReference type="ChEBI" id="CHEBI:30616"/>
        <dbReference type="ChEBI" id="CHEBI:83421"/>
        <dbReference type="ChEBI" id="CHEBI:456216"/>
        <dbReference type="EC" id="2.7.11.1"/>
    </reaction>
</comment>
<keyword evidence="9" id="KW-0418">Kinase</keyword>
<evidence type="ECO:0000256" key="5">
    <source>
        <dbReference type="ARBA" id="ARBA00022692"/>
    </source>
</evidence>
<dbReference type="GO" id="GO:0005886">
    <property type="term" value="C:plasma membrane"/>
    <property type="evidence" value="ECO:0007669"/>
    <property type="project" value="TreeGrafter"/>
</dbReference>
<feature type="binding site" evidence="16">
    <location>
        <position position="376"/>
    </location>
    <ligand>
        <name>ATP</name>
        <dbReference type="ChEBI" id="CHEBI:30616"/>
    </ligand>
</feature>
<evidence type="ECO:0000256" key="15">
    <source>
        <dbReference type="ARBA" id="ARBA00048679"/>
    </source>
</evidence>
<dbReference type="FunFam" id="3.30.200.20:FF:000177">
    <property type="entry name" value="Cysteine-rich receptor-like protein kinase 2"/>
    <property type="match status" value="1"/>
</dbReference>
<dbReference type="Gramene" id="TVU38643">
    <property type="protein sequence ID" value="TVU38643"/>
    <property type="gene ID" value="EJB05_12027"/>
</dbReference>
<dbReference type="Proteomes" id="UP000324897">
    <property type="component" value="Chromosome 4"/>
</dbReference>
<evidence type="ECO:0000256" key="3">
    <source>
        <dbReference type="ARBA" id="ARBA00022527"/>
    </source>
</evidence>
<reference evidence="22 23" key="1">
    <citation type="journal article" date="2019" name="Sci. Rep.">
        <title>A high-quality genome of Eragrostis curvula grass provides insights into Poaceae evolution and supports new strategies to enhance forage quality.</title>
        <authorList>
            <person name="Carballo J."/>
            <person name="Santos B.A.C.M."/>
            <person name="Zappacosta D."/>
            <person name="Garbus I."/>
            <person name="Selva J.P."/>
            <person name="Gallo C.A."/>
            <person name="Diaz A."/>
            <person name="Albertini E."/>
            <person name="Caccamo M."/>
            <person name="Echenique V."/>
        </authorList>
    </citation>
    <scope>NUCLEOTIDE SEQUENCE [LARGE SCALE GENOMIC DNA]</scope>
    <source>
        <strain evidence="23">cv. Victoria</strain>
        <tissue evidence="22">Leaf</tissue>
    </source>
</reference>
<keyword evidence="8 16" id="KW-0547">Nucleotide-binding</keyword>
<dbReference type="CDD" id="cd23509">
    <property type="entry name" value="Gnk2-like"/>
    <property type="match status" value="2"/>
</dbReference>
<dbReference type="Pfam" id="PF01657">
    <property type="entry name" value="Stress-antifung"/>
    <property type="match status" value="2"/>
</dbReference>
<evidence type="ECO:0000256" key="16">
    <source>
        <dbReference type="PROSITE-ProRule" id="PRU10141"/>
    </source>
</evidence>
<evidence type="ECO:0000256" key="1">
    <source>
        <dbReference type="ARBA" id="ARBA00004167"/>
    </source>
</evidence>
<gene>
    <name evidence="22" type="ORF">EJB05_12027</name>
</gene>